<dbReference type="InterPro" id="IPR000835">
    <property type="entry name" value="HTH_MarR-typ"/>
</dbReference>
<dbReference type="RefSeq" id="WP_163226786.1">
    <property type="nucleotide sequence ID" value="NZ_VYSG01000001.1"/>
</dbReference>
<accession>A0A6I5MX94</accession>
<evidence type="ECO:0000256" key="1">
    <source>
        <dbReference type="SAM" id="MobiDB-lite"/>
    </source>
</evidence>
<dbReference type="GO" id="GO:0006950">
    <property type="term" value="P:response to stress"/>
    <property type="evidence" value="ECO:0007669"/>
    <property type="project" value="TreeGrafter"/>
</dbReference>
<reference evidence="3 4" key="1">
    <citation type="submission" date="2019-09" db="EMBL/GenBank/DDBJ databases">
        <title>Phylogenetic characterization of a novel taxon of the genus Bifidobacterium: Bifidobacterium choloepi sp. nov.</title>
        <authorList>
            <person name="Modesto M."/>
            <person name="Satti M."/>
        </authorList>
    </citation>
    <scope>NUCLEOTIDE SEQUENCE [LARGE SCALE GENOMIC DNA]</scope>
    <source>
        <strain evidence="3 4">BRDM6</strain>
    </source>
</reference>
<dbReference type="InterPro" id="IPR036388">
    <property type="entry name" value="WH-like_DNA-bd_sf"/>
</dbReference>
<dbReference type="PRINTS" id="PR00598">
    <property type="entry name" value="HTHMARR"/>
</dbReference>
<comment type="caution">
    <text evidence="3">The sequence shown here is derived from an EMBL/GenBank/DDBJ whole genome shotgun (WGS) entry which is preliminary data.</text>
</comment>
<protein>
    <submittedName>
        <fullName evidence="3">MarR family transcriptional regulator</fullName>
    </submittedName>
</protein>
<dbReference type="EMBL" id="VYSG01000001">
    <property type="protein sequence ID" value="NEG69188.1"/>
    <property type="molecule type" value="Genomic_DNA"/>
</dbReference>
<dbReference type="PANTHER" id="PTHR33164:SF43">
    <property type="entry name" value="HTH-TYPE TRANSCRIPTIONAL REPRESSOR YETL"/>
    <property type="match status" value="1"/>
</dbReference>
<dbReference type="Proteomes" id="UP000469292">
    <property type="component" value="Unassembled WGS sequence"/>
</dbReference>
<dbReference type="AlphaFoldDB" id="A0A6I5MX94"/>
<sequence length="204" mass="21808">MSAANGDVVVPGDVIVPDVAATSDASAMSNASRIPGNADIAAAPDDGDVAGETGRDIEESIVEDLNRIARIAAYRTVREHVKSAAGRQARLFNPMRGQGRVLMALRLGRRVSQRDLALRLGLSRQAVAEVVKKLEAGGFLVREPSAADNRMMLVSLTRKGHEVAATLGTEETTTESMVACLSPDERRTLLGYLERMLATVRKQG</sequence>
<evidence type="ECO:0000313" key="3">
    <source>
        <dbReference type="EMBL" id="NEG69188.1"/>
    </source>
</evidence>
<gene>
    <name evidence="3" type="ORF">F6S87_00800</name>
</gene>
<dbReference type="PROSITE" id="PS50995">
    <property type="entry name" value="HTH_MARR_2"/>
    <property type="match status" value="1"/>
</dbReference>
<dbReference type="InterPro" id="IPR039422">
    <property type="entry name" value="MarR/SlyA-like"/>
</dbReference>
<organism evidence="3 4">
    <name type="scientific">Bifidobacterium choloepi</name>
    <dbReference type="NCBI Taxonomy" id="2614131"/>
    <lineage>
        <taxon>Bacteria</taxon>
        <taxon>Bacillati</taxon>
        <taxon>Actinomycetota</taxon>
        <taxon>Actinomycetes</taxon>
        <taxon>Bifidobacteriales</taxon>
        <taxon>Bifidobacteriaceae</taxon>
        <taxon>Bifidobacterium</taxon>
    </lineage>
</organism>
<dbReference type="PANTHER" id="PTHR33164">
    <property type="entry name" value="TRANSCRIPTIONAL REGULATOR, MARR FAMILY"/>
    <property type="match status" value="1"/>
</dbReference>
<feature type="domain" description="HTH marR-type" evidence="2">
    <location>
        <begin position="58"/>
        <end position="198"/>
    </location>
</feature>
<dbReference type="InterPro" id="IPR036390">
    <property type="entry name" value="WH_DNA-bd_sf"/>
</dbReference>
<name>A0A6I5MX94_9BIFI</name>
<keyword evidence="4" id="KW-1185">Reference proteome</keyword>
<dbReference type="SUPFAM" id="SSF46785">
    <property type="entry name" value="Winged helix' DNA-binding domain"/>
    <property type="match status" value="1"/>
</dbReference>
<evidence type="ECO:0000259" key="2">
    <source>
        <dbReference type="PROSITE" id="PS50995"/>
    </source>
</evidence>
<dbReference type="SMART" id="SM00347">
    <property type="entry name" value="HTH_MARR"/>
    <property type="match status" value="1"/>
</dbReference>
<dbReference type="Pfam" id="PF12802">
    <property type="entry name" value="MarR_2"/>
    <property type="match status" value="1"/>
</dbReference>
<proteinExistence type="predicted"/>
<evidence type="ECO:0000313" key="4">
    <source>
        <dbReference type="Proteomes" id="UP000469292"/>
    </source>
</evidence>
<dbReference type="Gene3D" id="1.10.10.10">
    <property type="entry name" value="Winged helix-like DNA-binding domain superfamily/Winged helix DNA-binding domain"/>
    <property type="match status" value="1"/>
</dbReference>
<feature type="region of interest" description="Disordered" evidence="1">
    <location>
        <begin position="29"/>
        <end position="49"/>
    </location>
</feature>
<dbReference type="GO" id="GO:0003700">
    <property type="term" value="F:DNA-binding transcription factor activity"/>
    <property type="evidence" value="ECO:0007669"/>
    <property type="project" value="InterPro"/>
</dbReference>